<dbReference type="Proteomes" id="UP000834106">
    <property type="component" value="Chromosome 12"/>
</dbReference>
<organism evidence="2 3">
    <name type="scientific">Fraxinus pennsylvanica</name>
    <dbReference type="NCBI Taxonomy" id="56036"/>
    <lineage>
        <taxon>Eukaryota</taxon>
        <taxon>Viridiplantae</taxon>
        <taxon>Streptophyta</taxon>
        <taxon>Embryophyta</taxon>
        <taxon>Tracheophyta</taxon>
        <taxon>Spermatophyta</taxon>
        <taxon>Magnoliopsida</taxon>
        <taxon>eudicotyledons</taxon>
        <taxon>Gunneridae</taxon>
        <taxon>Pentapetalae</taxon>
        <taxon>asterids</taxon>
        <taxon>lamiids</taxon>
        <taxon>Lamiales</taxon>
        <taxon>Oleaceae</taxon>
        <taxon>Oleeae</taxon>
        <taxon>Fraxinus</taxon>
    </lineage>
</organism>
<dbReference type="EMBL" id="OU503047">
    <property type="protein sequence ID" value="CAI9773245.1"/>
    <property type="molecule type" value="Genomic_DNA"/>
</dbReference>
<name>A0AAD2E361_9LAMI</name>
<keyword evidence="3" id="KW-1185">Reference proteome</keyword>
<sequence length="134" mass="14817">MDFFSSLLAFVLMLTILLILTPLSRGSKIYHLVPHPLHRSCYTISTTLGVLCSPTARTPRMASNWDNPTAGSAWAGMNQDGFLVFKFPRTGLHLPHSALSPKSIWVQGAIVTWGVSYVDPGAEWNMLSYCGCRF</sequence>
<feature type="chain" id="PRO_5042271497" evidence="1">
    <location>
        <begin position="27"/>
        <end position="134"/>
    </location>
</feature>
<dbReference type="AlphaFoldDB" id="A0AAD2E361"/>
<protein>
    <submittedName>
        <fullName evidence="2">Uncharacterized protein</fullName>
    </submittedName>
</protein>
<evidence type="ECO:0000256" key="1">
    <source>
        <dbReference type="SAM" id="SignalP"/>
    </source>
</evidence>
<evidence type="ECO:0000313" key="3">
    <source>
        <dbReference type="Proteomes" id="UP000834106"/>
    </source>
</evidence>
<feature type="signal peptide" evidence="1">
    <location>
        <begin position="1"/>
        <end position="26"/>
    </location>
</feature>
<proteinExistence type="predicted"/>
<reference evidence="2" key="1">
    <citation type="submission" date="2023-05" db="EMBL/GenBank/DDBJ databases">
        <authorList>
            <person name="Huff M."/>
        </authorList>
    </citation>
    <scope>NUCLEOTIDE SEQUENCE</scope>
</reference>
<keyword evidence="1" id="KW-0732">Signal</keyword>
<accession>A0AAD2E361</accession>
<gene>
    <name evidence="2" type="ORF">FPE_LOCUS20675</name>
</gene>
<evidence type="ECO:0000313" key="2">
    <source>
        <dbReference type="EMBL" id="CAI9773245.1"/>
    </source>
</evidence>